<name>A0A1I4BW52_9GAMM</name>
<feature type="region of interest" description="Disordered" evidence="1">
    <location>
        <begin position="162"/>
        <end position="185"/>
    </location>
</feature>
<feature type="domain" description="C2H2-type" evidence="2">
    <location>
        <begin position="49"/>
        <end position="72"/>
    </location>
</feature>
<protein>
    <recommendedName>
        <fullName evidence="2">C2H2-type domain-containing protein</fullName>
    </recommendedName>
</protein>
<organism evidence="3 4">
    <name type="scientific">Candidatus Pantoea symbiotica</name>
    <dbReference type="NCBI Taxonomy" id="1884370"/>
    <lineage>
        <taxon>Bacteria</taxon>
        <taxon>Pseudomonadati</taxon>
        <taxon>Pseudomonadota</taxon>
        <taxon>Gammaproteobacteria</taxon>
        <taxon>Enterobacterales</taxon>
        <taxon>Erwiniaceae</taxon>
        <taxon>Pantoea</taxon>
    </lineage>
</organism>
<evidence type="ECO:0000256" key="1">
    <source>
        <dbReference type="SAM" id="MobiDB-lite"/>
    </source>
</evidence>
<evidence type="ECO:0000313" key="4">
    <source>
        <dbReference type="Proteomes" id="UP000198841"/>
    </source>
</evidence>
<sequence length="209" mass="22881">MDKIICALCNTAVEVAVLSSHLLTNHGWRMAPNLAKPVAEAKLIAPQTCKCPVCNISLKDAKRLEKHLNKAHSEKRKASPISSSPSKKSSITTISYQWAITQQLDNKYSAIVEKFVAEKSLSEIEKEIVTIVNGYDAADTSRQSLMSGRLILLSHAKKRIAAKNKTKKNKKVTEKGKKPSSARSADIMDQYIGGRRIVVSGGLPSLGKR</sequence>
<evidence type="ECO:0000313" key="3">
    <source>
        <dbReference type="EMBL" id="SFK72763.1"/>
    </source>
</evidence>
<feature type="region of interest" description="Disordered" evidence="1">
    <location>
        <begin position="68"/>
        <end position="88"/>
    </location>
</feature>
<keyword evidence="4" id="KW-1185">Reference proteome</keyword>
<accession>A0A1I4BW52</accession>
<gene>
    <name evidence="3" type="ORF">SAMN05518863_109173</name>
</gene>
<evidence type="ECO:0000259" key="2">
    <source>
        <dbReference type="PROSITE" id="PS00028"/>
    </source>
</evidence>
<reference evidence="3 4" key="1">
    <citation type="submission" date="2016-10" db="EMBL/GenBank/DDBJ databases">
        <authorList>
            <person name="Varghese N."/>
            <person name="Submissions S."/>
        </authorList>
    </citation>
    <scope>NUCLEOTIDE SEQUENCE [LARGE SCALE GENOMIC DNA]</scope>
    <source>
        <strain evidence="3 4">YR512</strain>
    </source>
</reference>
<dbReference type="InterPro" id="IPR013087">
    <property type="entry name" value="Znf_C2H2_type"/>
</dbReference>
<proteinExistence type="predicted"/>
<dbReference type="EMBL" id="FOSD01000009">
    <property type="protein sequence ID" value="SFK72763.1"/>
    <property type="molecule type" value="Genomic_DNA"/>
</dbReference>
<feature type="compositionally biased region" description="Low complexity" evidence="1">
    <location>
        <begin position="79"/>
        <end position="88"/>
    </location>
</feature>
<dbReference type="PROSITE" id="PS00028">
    <property type="entry name" value="ZINC_FINGER_C2H2_1"/>
    <property type="match status" value="1"/>
</dbReference>
<dbReference type="Proteomes" id="UP000198841">
    <property type="component" value="Unassembled WGS sequence"/>
</dbReference>
<comment type="caution">
    <text evidence="3">The sequence shown here is derived from an EMBL/GenBank/DDBJ whole genome shotgun (WGS) entry which is preliminary data.</text>
</comment>
<dbReference type="RefSeq" id="WP_091004188.1">
    <property type="nucleotide sequence ID" value="NZ_FOSD01000009.1"/>
</dbReference>